<accession>A0ABR0EGB1</accession>
<sequence length="146" mass="16752">MPHPPCLTITPPTLASPKRTSPTPDHKTHWSLHSAHATARANLSEHLHRADFAFAAWQAAKARQQRPEATPADEITFFEEFDLVERDDVRVRWGEFVQASRECEEAMEGEYKARKALEEFEKKKKKGKGKAERPVTLFFQQLRGKT</sequence>
<evidence type="ECO:0000313" key="3">
    <source>
        <dbReference type="Proteomes" id="UP001305779"/>
    </source>
</evidence>
<feature type="region of interest" description="Disordered" evidence="1">
    <location>
        <begin position="1"/>
        <end position="26"/>
    </location>
</feature>
<feature type="compositionally biased region" description="Polar residues" evidence="1">
    <location>
        <begin position="10"/>
        <end position="23"/>
    </location>
</feature>
<gene>
    <name evidence="2" type="ORF">PRZ48_008741</name>
</gene>
<protein>
    <submittedName>
        <fullName evidence="2">Uncharacterized protein</fullName>
    </submittedName>
</protein>
<evidence type="ECO:0000256" key="1">
    <source>
        <dbReference type="SAM" id="MobiDB-lite"/>
    </source>
</evidence>
<comment type="caution">
    <text evidence="2">The sequence shown here is derived from an EMBL/GenBank/DDBJ whole genome shotgun (WGS) entry which is preliminary data.</text>
</comment>
<organism evidence="2 3">
    <name type="scientific">Zasmidium cellare</name>
    <name type="common">Wine cellar mold</name>
    <name type="synonym">Racodium cellare</name>
    <dbReference type="NCBI Taxonomy" id="395010"/>
    <lineage>
        <taxon>Eukaryota</taxon>
        <taxon>Fungi</taxon>
        <taxon>Dikarya</taxon>
        <taxon>Ascomycota</taxon>
        <taxon>Pezizomycotina</taxon>
        <taxon>Dothideomycetes</taxon>
        <taxon>Dothideomycetidae</taxon>
        <taxon>Mycosphaerellales</taxon>
        <taxon>Mycosphaerellaceae</taxon>
        <taxon>Zasmidium</taxon>
    </lineage>
</organism>
<proteinExistence type="predicted"/>
<name>A0ABR0EGB1_ZASCE</name>
<dbReference type="EMBL" id="JAXOVC010000006">
    <property type="protein sequence ID" value="KAK4500552.1"/>
    <property type="molecule type" value="Genomic_DNA"/>
</dbReference>
<keyword evidence="3" id="KW-1185">Reference proteome</keyword>
<evidence type="ECO:0000313" key="2">
    <source>
        <dbReference type="EMBL" id="KAK4500552.1"/>
    </source>
</evidence>
<dbReference type="Proteomes" id="UP001305779">
    <property type="component" value="Unassembled WGS sequence"/>
</dbReference>
<reference evidence="2 3" key="1">
    <citation type="journal article" date="2023" name="G3 (Bethesda)">
        <title>A chromosome-level genome assembly of Zasmidium syzygii isolated from banana leaves.</title>
        <authorList>
            <person name="van Westerhoven A.C."/>
            <person name="Mehrabi R."/>
            <person name="Talebi R."/>
            <person name="Steentjes M.B.F."/>
            <person name="Corcolon B."/>
            <person name="Chong P.A."/>
            <person name="Kema G.H.J."/>
            <person name="Seidl M.F."/>
        </authorList>
    </citation>
    <scope>NUCLEOTIDE SEQUENCE [LARGE SCALE GENOMIC DNA]</scope>
    <source>
        <strain evidence="2 3">P124</strain>
    </source>
</reference>